<organism evidence="4 5">
    <name type="scientific">Hymenobacter psychrotolerans DSM 18569</name>
    <dbReference type="NCBI Taxonomy" id="1121959"/>
    <lineage>
        <taxon>Bacteria</taxon>
        <taxon>Pseudomonadati</taxon>
        <taxon>Bacteroidota</taxon>
        <taxon>Cytophagia</taxon>
        <taxon>Cytophagales</taxon>
        <taxon>Hymenobacteraceae</taxon>
        <taxon>Hymenobacter</taxon>
    </lineage>
</organism>
<evidence type="ECO:0000256" key="2">
    <source>
        <dbReference type="SAM" id="SignalP"/>
    </source>
</evidence>
<keyword evidence="1" id="KW-0378">Hydrolase</keyword>
<gene>
    <name evidence="4" type="ORF">SAMN02746009_00281</name>
</gene>
<evidence type="ECO:0000313" key="5">
    <source>
        <dbReference type="Proteomes" id="UP000183947"/>
    </source>
</evidence>
<dbReference type="STRING" id="1121959.SAMN02746009_00281"/>
<evidence type="ECO:0000259" key="3">
    <source>
        <dbReference type="Pfam" id="PF08450"/>
    </source>
</evidence>
<evidence type="ECO:0000313" key="4">
    <source>
        <dbReference type="EMBL" id="SHK09019.1"/>
    </source>
</evidence>
<dbReference type="Proteomes" id="UP000183947">
    <property type="component" value="Unassembled WGS sequence"/>
</dbReference>
<dbReference type="Pfam" id="PF08450">
    <property type="entry name" value="SGL"/>
    <property type="match status" value="1"/>
</dbReference>
<protein>
    <submittedName>
        <fullName evidence="4">Gluconolactonase</fullName>
    </submittedName>
</protein>
<keyword evidence="2" id="KW-0732">Signal</keyword>
<evidence type="ECO:0000256" key="1">
    <source>
        <dbReference type="ARBA" id="ARBA00022801"/>
    </source>
</evidence>
<dbReference type="InterPro" id="IPR051262">
    <property type="entry name" value="SMP-30/CGR1_Lactonase"/>
</dbReference>
<dbReference type="OrthoDB" id="241638at2"/>
<dbReference type="AlphaFoldDB" id="A0A1M6PM31"/>
<keyword evidence="5" id="KW-1185">Reference proteome</keyword>
<feature type="domain" description="SMP-30/Gluconolactonase/LRE-like region" evidence="3">
    <location>
        <begin position="61"/>
        <end position="305"/>
    </location>
</feature>
<proteinExistence type="predicted"/>
<dbReference type="InterPro" id="IPR013658">
    <property type="entry name" value="SGL"/>
</dbReference>
<feature type="chain" id="PRO_5012770939" evidence="2">
    <location>
        <begin position="29"/>
        <end position="319"/>
    </location>
</feature>
<dbReference type="PANTHER" id="PTHR47572">
    <property type="entry name" value="LIPOPROTEIN-RELATED"/>
    <property type="match status" value="1"/>
</dbReference>
<name>A0A1M6PM31_9BACT</name>
<reference evidence="5" key="1">
    <citation type="submission" date="2016-11" db="EMBL/GenBank/DDBJ databases">
        <authorList>
            <person name="Varghese N."/>
            <person name="Submissions S."/>
        </authorList>
    </citation>
    <scope>NUCLEOTIDE SEQUENCE [LARGE SCALE GENOMIC DNA]</scope>
    <source>
        <strain evidence="5">DSM 18569</strain>
    </source>
</reference>
<dbReference type="SUPFAM" id="SSF63829">
    <property type="entry name" value="Calcium-dependent phosphotriesterase"/>
    <property type="match status" value="1"/>
</dbReference>
<dbReference type="InterPro" id="IPR011042">
    <property type="entry name" value="6-blade_b-propeller_TolB-like"/>
</dbReference>
<dbReference type="GO" id="GO:0016787">
    <property type="term" value="F:hydrolase activity"/>
    <property type="evidence" value="ECO:0007669"/>
    <property type="project" value="UniProtKB-KW"/>
</dbReference>
<feature type="signal peptide" evidence="2">
    <location>
        <begin position="1"/>
        <end position="28"/>
    </location>
</feature>
<sequence length="319" mass="34565">MPLLSSLPISCSSLALLLLAGLVVGACASSSTPAETTGEPARRNLAAGDATPTLVARQFKFTEGPAADKAGNVFFTDQPNDKIWKYDTNGQLSVFLAKSGRANGLYFDAQGNLLACADENNQLWSIAPNGKRTILLRDVDGRRLNGPNDLWVHPSTGAIYFTDPYYQRDYWTRTAPDPSLGGQKVYCLPKGQSQPFVVDDTLEQPNGIIGTPDGRQLYVADIKANKTYRYQIAADGRLSGRQLFVEMGSDGMTLDSEGNVYLTGKGVMVFSPAGRQIQHIEVPEEWTGNVCFGGADRSTLFITASEAVFVLPMRVRGVQ</sequence>
<dbReference type="EMBL" id="FRAS01000001">
    <property type="protein sequence ID" value="SHK09019.1"/>
    <property type="molecule type" value="Genomic_DNA"/>
</dbReference>
<accession>A0A1M6PM31</accession>
<dbReference type="PANTHER" id="PTHR47572:SF4">
    <property type="entry name" value="LACTONASE DRP35"/>
    <property type="match status" value="1"/>
</dbReference>
<dbReference type="Gene3D" id="2.120.10.30">
    <property type="entry name" value="TolB, C-terminal domain"/>
    <property type="match status" value="1"/>
</dbReference>